<protein>
    <recommendedName>
        <fullName evidence="2">Inositolphosphotransferase Aur1/Ipt1 domain-containing protein</fullName>
    </recommendedName>
</protein>
<dbReference type="RefSeq" id="WP_053231481.1">
    <property type="nucleotide sequence ID" value="NZ_CP011125.1"/>
</dbReference>
<evidence type="ECO:0000256" key="1">
    <source>
        <dbReference type="SAM" id="Phobius"/>
    </source>
</evidence>
<dbReference type="InterPro" id="IPR026841">
    <property type="entry name" value="Aur1/Ipt1"/>
</dbReference>
<feature type="transmembrane region" description="Helical" evidence="1">
    <location>
        <begin position="429"/>
        <end position="448"/>
    </location>
</feature>
<feature type="transmembrane region" description="Helical" evidence="1">
    <location>
        <begin position="20"/>
        <end position="44"/>
    </location>
</feature>
<feature type="transmembrane region" description="Helical" evidence="1">
    <location>
        <begin position="87"/>
        <end position="105"/>
    </location>
</feature>
<reference evidence="3 4" key="1">
    <citation type="submission" date="2015-03" db="EMBL/GenBank/DDBJ databases">
        <title>Genome assembly of Sandaracinus amylolyticus DSM 53668.</title>
        <authorList>
            <person name="Sharma G."/>
            <person name="Subramanian S."/>
        </authorList>
    </citation>
    <scope>NUCLEOTIDE SEQUENCE [LARGE SCALE GENOMIC DNA]</scope>
    <source>
        <strain evidence="3 4">DSM 53668</strain>
    </source>
</reference>
<dbReference type="SUPFAM" id="SSF47240">
    <property type="entry name" value="Ferritin-like"/>
    <property type="match status" value="1"/>
</dbReference>
<dbReference type="GO" id="GO:0016020">
    <property type="term" value="C:membrane"/>
    <property type="evidence" value="ECO:0007669"/>
    <property type="project" value="UniProtKB-SubCell"/>
</dbReference>
<keyword evidence="1" id="KW-1133">Transmembrane helix</keyword>
<dbReference type="CDD" id="cd03386">
    <property type="entry name" value="PAP2_Aur1_like"/>
    <property type="match status" value="1"/>
</dbReference>
<feature type="transmembrane region" description="Helical" evidence="1">
    <location>
        <begin position="191"/>
        <end position="209"/>
    </location>
</feature>
<feature type="transmembrane region" description="Helical" evidence="1">
    <location>
        <begin position="143"/>
        <end position="161"/>
    </location>
</feature>
<dbReference type="Proteomes" id="UP000034883">
    <property type="component" value="Chromosome"/>
</dbReference>
<gene>
    <name evidence="3" type="ORF">DB32_001250</name>
</gene>
<dbReference type="EMBL" id="CP011125">
    <property type="protein sequence ID" value="AKF04101.1"/>
    <property type="molecule type" value="Genomic_DNA"/>
</dbReference>
<feature type="transmembrane region" description="Helical" evidence="1">
    <location>
        <begin position="480"/>
        <end position="501"/>
    </location>
</feature>
<dbReference type="Gene3D" id="1.20.144.10">
    <property type="entry name" value="Phosphatidic acid phosphatase type 2/haloperoxidase"/>
    <property type="match status" value="1"/>
</dbReference>
<keyword evidence="1" id="KW-0472">Membrane</keyword>
<sequence>MDRDRFGSSLVELGERLAGFGVSMLTILVCYGASKIGTLAPYRLLPLTALDLAIPYWPWTVWIYGTATWAVFLAWAIVPSRLEARRLWASIAIASITCAVIFMVFPTTYPRALYPTPDDGSLTALELADLRDADTAANCVPSLHVALAALMALSGTSFPFARAGARRALVVLCVTWATLVALATLTVKQHYVVDVPSGALVGALAWWSARRLLHERRAPFWARYGRPLALLDDADRDAVAKLRRNVEAHQWSLDEIAWPERPRRPISPLMERLLNEVVYIEEIARLNFELLRDGSADDDLRALYGHFADEERRHAEALRRVIAAHGGRILPPGLGNALVLSQFDRLDPRSDADVALVALSTPVFETFLDAGTIPFLRHHPEVKGALLDALEQRISRDEHAHLALNWIVSRHLARTSSPRRALRWIANPMIHRGILAVPFMSLDVYALAYRLGFDFRSLLPAFGRLWRLHHRFPELASFPLWWLFRLFVACGVVATTTVLALHRANLVMGALWTTFSRVTRALAIALFGRDLLARRTLPPAR</sequence>
<feature type="transmembrane region" description="Helical" evidence="1">
    <location>
        <begin position="168"/>
        <end position="185"/>
    </location>
</feature>
<dbReference type="STRING" id="927083.DB32_001250"/>
<dbReference type="InterPro" id="IPR009078">
    <property type="entry name" value="Ferritin-like_SF"/>
</dbReference>
<feature type="domain" description="Inositolphosphotransferase Aur1/Ipt1" evidence="2">
    <location>
        <begin position="61"/>
        <end position="207"/>
    </location>
</feature>
<name>A0A0F6YFW1_9BACT</name>
<dbReference type="OrthoDB" id="9790723at2"/>
<organism evidence="3 4">
    <name type="scientific">Sandaracinus amylolyticus</name>
    <dbReference type="NCBI Taxonomy" id="927083"/>
    <lineage>
        <taxon>Bacteria</taxon>
        <taxon>Pseudomonadati</taxon>
        <taxon>Myxococcota</taxon>
        <taxon>Polyangia</taxon>
        <taxon>Polyangiales</taxon>
        <taxon>Sandaracinaceae</taxon>
        <taxon>Sandaracinus</taxon>
    </lineage>
</organism>
<keyword evidence="4" id="KW-1185">Reference proteome</keyword>
<accession>A0A0F6YFW1</accession>
<evidence type="ECO:0000313" key="3">
    <source>
        <dbReference type="EMBL" id="AKF04101.1"/>
    </source>
</evidence>
<evidence type="ECO:0000259" key="2">
    <source>
        <dbReference type="Pfam" id="PF14378"/>
    </source>
</evidence>
<feature type="transmembrane region" description="Helical" evidence="1">
    <location>
        <begin position="56"/>
        <end position="78"/>
    </location>
</feature>
<dbReference type="KEGG" id="samy:DB32_001250"/>
<keyword evidence="1" id="KW-0812">Transmembrane</keyword>
<proteinExistence type="predicted"/>
<evidence type="ECO:0000313" key="4">
    <source>
        <dbReference type="Proteomes" id="UP000034883"/>
    </source>
</evidence>
<dbReference type="Pfam" id="PF14378">
    <property type="entry name" value="PAP2_3"/>
    <property type="match status" value="1"/>
</dbReference>
<dbReference type="AlphaFoldDB" id="A0A0F6YFW1"/>